<dbReference type="AlphaFoldDB" id="A0A174Z1S1"/>
<feature type="domain" description="Flagellar hook protein FlgE/F/G-like D1" evidence="9">
    <location>
        <begin position="99"/>
        <end position="176"/>
    </location>
</feature>
<dbReference type="GO" id="GO:0009425">
    <property type="term" value="C:bacterial-type flagellum basal body"/>
    <property type="evidence" value="ECO:0007669"/>
    <property type="project" value="UniProtKB-SubCell"/>
</dbReference>
<evidence type="ECO:0000313" key="11">
    <source>
        <dbReference type="Proteomes" id="UP000095621"/>
    </source>
</evidence>
<evidence type="ECO:0000256" key="4">
    <source>
        <dbReference type="ARBA" id="ARBA00023143"/>
    </source>
</evidence>
<dbReference type="Pfam" id="PF07559">
    <property type="entry name" value="FlgE_D2"/>
    <property type="match status" value="1"/>
</dbReference>
<dbReference type="InterPro" id="IPR011491">
    <property type="entry name" value="FlgE_D2"/>
</dbReference>
<sequence length="441" mass="46001">MMRSMYSAVSGLKAHQTRMDVIGNNIANVNTVAYKSQSMTFSEVFYQTTQIASGPNAETGKGGTNAMQIGLGSSVGSISTAISSEGGSERTDNAFDLKIGGSSFFIVNSAGNTFFTRAGNFKVDESGALVTPGGANVMGWQVDESGNAKRDLVSKLYVNSPDVAYTSPERTSSVTVTGNLNAGSKDTSTTTINFYDSLGNSYQATVNLVYAGVQGDNTQYTIEPVSVSKNGKPTDLTFTASAPLSFNTLTGLADASNSDIKLTFSNNGTASDAIEGVDLRVIGESETSPVLTMDASGITMFSEKTNLNSELGINGLGKGKAVGKMTSVGVDSSGYIVASYSNGVTKNIGQIAVASFSNPEGLQKEGDNLYSATLNSGTFDGIGQDVTEGDGSISSGVLEMSNVDLSSEFTNLITTQRGYQANSRIITVSDTLLEELINLKR</sequence>
<accession>A0A174Z1S1</accession>
<evidence type="ECO:0000259" key="9">
    <source>
        <dbReference type="Pfam" id="PF22692"/>
    </source>
</evidence>
<dbReference type="InterPro" id="IPR001444">
    <property type="entry name" value="Flag_bb_rod_N"/>
</dbReference>
<gene>
    <name evidence="10" type="primary">flgE</name>
    <name evidence="10" type="ORF">ERS852490_01268</name>
</gene>
<dbReference type="InterPro" id="IPR010930">
    <property type="entry name" value="Flg_bb/hook_C_dom"/>
</dbReference>
<dbReference type="InterPro" id="IPR019776">
    <property type="entry name" value="Flagellar_basal_body_rod_CS"/>
</dbReference>
<dbReference type="EMBL" id="CZBU01000003">
    <property type="protein sequence ID" value="CUQ76820.1"/>
    <property type="molecule type" value="Genomic_DNA"/>
</dbReference>
<dbReference type="InterPro" id="IPR037058">
    <property type="entry name" value="Falgellar_hook_FlgE_sf"/>
</dbReference>
<comment type="subcellular location">
    <subcellularLocation>
        <location evidence="1 5">Bacterial flagellum basal body</location>
    </subcellularLocation>
</comment>
<evidence type="ECO:0000259" key="7">
    <source>
        <dbReference type="Pfam" id="PF06429"/>
    </source>
</evidence>
<proteinExistence type="inferred from homology"/>
<comment type="function">
    <text evidence="5">A flexible structure which links the flagellar filament to the drive apparatus in the basal body.</text>
</comment>
<dbReference type="RefSeq" id="WP_070099711.1">
    <property type="nucleotide sequence ID" value="NZ_CZBU01000003.1"/>
</dbReference>
<protein>
    <recommendedName>
        <fullName evidence="3 5">Flagellar hook protein FlgE</fullName>
    </recommendedName>
</protein>
<organism evidence="10 11">
    <name type="scientific">Lachnospira eligens</name>
    <dbReference type="NCBI Taxonomy" id="39485"/>
    <lineage>
        <taxon>Bacteria</taxon>
        <taxon>Bacillati</taxon>
        <taxon>Bacillota</taxon>
        <taxon>Clostridia</taxon>
        <taxon>Lachnospirales</taxon>
        <taxon>Lachnospiraceae</taxon>
        <taxon>Lachnospira</taxon>
    </lineage>
</organism>
<dbReference type="InterPro" id="IPR020013">
    <property type="entry name" value="Flagellar_FlgE/F/G"/>
</dbReference>
<comment type="similarity">
    <text evidence="2 5">Belongs to the flagella basal body rod proteins family.</text>
</comment>
<dbReference type="PANTHER" id="PTHR30435:SF1">
    <property type="entry name" value="FLAGELLAR HOOK PROTEIN FLGE"/>
    <property type="match status" value="1"/>
</dbReference>
<dbReference type="GO" id="GO:0005829">
    <property type="term" value="C:cytosol"/>
    <property type="evidence" value="ECO:0007669"/>
    <property type="project" value="TreeGrafter"/>
</dbReference>
<dbReference type="InterPro" id="IPR053967">
    <property type="entry name" value="LlgE_F_G-like_D1"/>
</dbReference>
<dbReference type="Pfam" id="PF22692">
    <property type="entry name" value="LlgE_F_G_D1"/>
    <property type="match status" value="1"/>
</dbReference>
<evidence type="ECO:0000256" key="5">
    <source>
        <dbReference type="RuleBase" id="RU362116"/>
    </source>
</evidence>
<dbReference type="PANTHER" id="PTHR30435">
    <property type="entry name" value="FLAGELLAR PROTEIN"/>
    <property type="match status" value="1"/>
</dbReference>
<dbReference type="SUPFAM" id="SSF117143">
    <property type="entry name" value="Flagellar hook protein flgE"/>
    <property type="match status" value="1"/>
</dbReference>
<feature type="domain" description="Flagellar hook protein FlgE D2" evidence="8">
    <location>
        <begin position="184"/>
        <end position="307"/>
    </location>
</feature>
<feature type="domain" description="Flagellar basal-body/hook protein C-terminal" evidence="7">
    <location>
        <begin position="395"/>
        <end position="439"/>
    </location>
</feature>
<dbReference type="Proteomes" id="UP000095621">
    <property type="component" value="Unassembled WGS sequence"/>
</dbReference>
<dbReference type="InterPro" id="IPR037925">
    <property type="entry name" value="FlgE/F/G-like"/>
</dbReference>
<feature type="domain" description="Flagellar basal body rod protein N-terminal" evidence="6">
    <location>
        <begin position="5"/>
        <end position="35"/>
    </location>
</feature>
<dbReference type="Pfam" id="PF06429">
    <property type="entry name" value="Flg_bbr_C"/>
    <property type="match status" value="1"/>
</dbReference>
<evidence type="ECO:0000256" key="1">
    <source>
        <dbReference type="ARBA" id="ARBA00004117"/>
    </source>
</evidence>
<dbReference type="NCBIfam" id="TIGR03506">
    <property type="entry name" value="FlgEFG_subfam"/>
    <property type="match status" value="1"/>
</dbReference>
<dbReference type="GO" id="GO:0071978">
    <property type="term" value="P:bacterial-type flagellum-dependent swarming motility"/>
    <property type="evidence" value="ECO:0007669"/>
    <property type="project" value="TreeGrafter"/>
</dbReference>
<name>A0A174Z1S1_9FIRM</name>
<keyword evidence="10" id="KW-0969">Cilium</keyword>
<evidence type="ECO:0000259" key="8">
    <source>
        <dbReference type="Pfam" id="PF07559"/>
    </source>
</evidence>
<dbReference type="Pfam" id="PF00460">
    <property type="entry name" value="Flg_bb_rod"/>
    <property type="match status" value="1"/>
</dbReference>
<evidence type="ECO:0000259" key="6">
    <source>
        <dbReference type="Pfam" id="PF00460"/>
    </source>
</evidence>
<dbReference type="PROSITE" id="PS00588">
    <property type="entry name" value="FLAGELLA_BB_ROD"/>
    <property type="match status" value="1"/>
</dbReference>
<dbReference type="GO" id="GO:0009424">
    <property type="term" value="C:bacterial-type flagellum hook"/>
    <property type="evidence" value="ECO:0007669"/>
    <property type="project" value="TreeGrafter"/>
</dbReference>
<keyword evidence="10" id="KW-0282">Flagellum</keyword>
<evidence type="ECO:0000313" key="10">
    <source>
        <dbReference type="EMBL" id="CUQ76820.1"/>
    </source>
</evidence>
<dbReference type="Gene3D" id="2.60.98.20">
    <property type="entry name" value="Flagellar hook protein FlgE"/>
    <property type="match status" value="1"/>
</dbReference>
<keyword evidence="10" id="KW-0966">Cell projection</keyword>
<evidence type="ECO:0000256" key="2">
    <source>
        <dbReference type="ARBA" id="ARBA00009677"/>
    </source>
</evidence>
<reference evidence="10 11" key="1">
    <citation type="submission" date="2015-09" db="EMBL/GenBank/DDBJ databases">
        <authorList>
            <consortium name="Pathogen Informatics"/>
        </authorList>
    </citation>
    <scope>NUCLEOTIDE SEQUENCE [LARGE SCALE GENOMIC DNA]</scope>
    <source>
        <strain evidence="10 11">2789STDY5834875</strain>
    </source>
</reference>
<keyword evidence="4 5" id="KW-0975">Bacterial flagellum</keyword>
<evidence type="ECO:0000256" key="3">
    <source>
        <dbReference type="ARBA" id="ARBA00019015"/>
    </source>
</evidence>